<accession>A0A166B9N6</accession>
<dbReference type="OrthoDB" id="84651at2157"/>
<comment type="similarity">
    <text evidence="1">Belongs to the type-I restriction system S methylase family.</text>
</comment>
<feature type="domain" description="Type I restriction modification DNA specificity" evidence="4">
    <location>
        <begin position="202"/>
        <end position="374"/>
    </location>
</feature>
<evidence type="ECO:0000256" key="3">
    <source>
        <dbReference type="ARBA" id="ARBA00023125"/>
    </source>
</evidence>
<sequence length="404" mass="46679">MKFDYKKLGNLIEISETKNKDLTVTKLVGMNIHKEFIPSVANTIGTNLARYKLINENQFACNLMHVGRDKSVVISLFTSKKPTIISPAYKVFEIKNKEMILPKFLMMYFRRSEFDRLGWFYTDSSIRGSLDWAKFCDIKIPIPTLEIQEKIVKIYEFLNYRIKLKERINKNLINICKAIFRKDFINYENYNDLKDSDCGLIPSDFEVKSIDEISKEVVCGKTPPTKKEENYGKDMPFITIPDMHNNVFVITTERKLSEIGIKSQIKKTLPKNSVCVSCIATAGLVSLTYEKSQTNQQINSIICAEDISPYFIYLYIEEMSEYIKLLGSGGSTTLNLNKNEFSKIKLVIPPKKTMDKFHNYIKSLFEEIKSNQLEIIKLTKLRDALLPKLMSGEIDVSKINYDLE</sequence>
<evidence type="ECO:0000256" key="1">
    <source>
        <dbReference type="ARBA" id="ARBA00010923"/>
    </source>
</evidence>
<dbReference type="STRING" id="66851.MBORA_09550"/>
<dbReference type="GO" id="GO:0009307">
    <property type="term" value="P:DNA restriction-modification system"/>
    <property type="evidence" value="ECO:0007669"/>
    <property type="project" value="UniProtKB-KW"/>
</dbReference>
<evidence type="ECO:0000313" key="5">
    <source>
        <dbReference type="EMBL" id="KZX13052.1"/>
    </source>
</evidence>
<dbReference type="SUPFAM" id="SSF116734">
    <property type="entry name" value="DNA methylase specificity domain"/>
    <property type="match status" value="2"/>
</dbReference>
<dbReference type="InterPro" id="IPR000055">
    <property type="entry name" value="Restrct_endonuc_typeI_TRD"/>
</dbReference>
<gene>
    <name evidence="5" type="ORF">MBORA_09550</name>
</gene>
<keyword evidence="2" id="KW-0680">Restriction system</keyword>
<evidence type="ECO:0000259" key="4">
    <source>
        <dbReference type="Pfam" id="PF01420"/>
    </source>
</evidence>
<dbReference type="RefSeq" id="WP_082853384.1">
    <property type="nucleotide sequence ID" value="NZ_LT985084.1"/>
</dbReference>
<dbReference type="PANTHER" id="PTHR30408">
    <property type="entry name" value="TYPE-1 RESTRICTION ENZYME ECOKI SPECIFICITY PROTEIN"/>
    <property type="match status" value="1"/>
</dbReference>
<comment type="caution">
    <text evidence="5">The sequence shown here is derived from an EMBL/GenBank/DDBJ whole genome shotgun (WGS) entry which is preliminary data.</text>
</comment>
<dbReference type="PATRIC" id="fig|66851.6.peg.1046"/>
<dbReference type="EMBL" id="LWMU01000059">
    <property type="protein sequence ID" value="KZX13052.1"/>
    <property type="molecule type" value="Genomic_DNA"/>
</dbReference>
<organism evidence="5 6">
    <name type="scientific">Methanobrevibacter oralis</name>
    <dbReference type="NCBI Taxonomy" id="66851"/>
    <lineage>
        <taxon>Archaea</taxon>
        <taxon>Methanobacteriati</taxon>
        <taxon>Methanobacteriota</taxon>
        <taxon>Methanomada group</taxon>
        <taxon>Methanobacteria</taxon>
        <taxon>Methanobacteriales</taxon>
        <taxon>Methanobacteriaceae</taxon>
        <taxon>Methanobrevibacter</taxon>
    </lineage>
</organism>
<dbReference type="Proteomes" id="UP000077428">
    <property type="component" value="Unassembled WGS sequence"/>
</dbReference>
<dbReference type="Pfam" id="PF01420">
    <property type="entry name" value="Methylase_S"/>
    <property type="match status" value="2"/>
</dbReference>
<dbReference type="CDD" id="cd17251">
    <property type="entry name" value="RMtype1_S_HinAWORF1578P-TRD2-CR2_like"/>
    <property type="match status" value="1"/>
</dbReference>
<dbReference type="Gene3D" id="1.10.287.1120">
    <property type="entry name" value="Bipartite methylase S protein"/>
    <property type="match status" value="1"/>
</dbReference>
<evidence type="ECO:0000256" key="2">
    <source>
        <dbReference type="ARBA" id="ARBA00022747"/>
    </source>
</evidence>
<proteinExistence type="inferred from homology"/>
<dbReference type="Gene3D" id="3.90.220.20">
    <property type="entry name" value="DNA methylase specificity domains"/>
    <property type="match status" value="2"/>
</dbReference>
<feature type="domain" description="Type I restriction modification DNA specificity" evidence="4">
    <location>
        <begin position="4"/>
        <end position="172"/>
    </location>
</feature>
<dbReference type="PANTHER" id="PTHR30408:SF13">
    <property type="entry name" value="TYPE I RESTRICTION ENZYME HINDI SPECIFICITY SUBUNIT"/>
    <property type="match status" value="1"/>
</dbReference>
<dbReference type="AlphaFoldDB" id="A0A166B9N6"/>
<dbReference type="GO" id="GO:0003677">
    <property type="term" value="F:DNA binding"/>
    <property type="evidence" value="ECO:0007669"/>
    <property type="project" value="UniProtKB-KW"/>
</dbReference>
<protein>
    <submittedName>
        <fullName evidence="5">EcoKI restriction-modification system protein HsdS</fullName>
    </submittedName>
</protein>
<keyword evidence="3" id="KW-0238">DNA-binding</keyword>
<name>A0A166B9N6_METOA</name>
<keyword evidence="6" id="KW-1185">Reference proteome</keyword>
<dbReference type="InterPro" id="IPR044946">
    <property type="entry name" value="Restrct_endonuc_typeI_TRD_sf"/>
</dbReference>
<reference evidence="6" key="1">
    <citation type="journal article" date="2016" name="Genome Announc.">
        <title>Draft Genome Sequences of Methanobrevibacter curvatus DSM11111, Methanobrevibacter cuticularis DSM11139, Methanobrevibacter filiformis DSM11501, and Methanobrevibacter oralis DSM7256.</title>
        <authorList>
            <person name="Poehlein A."/>
            <person name="Seedorf H."/>
        </authorList>
    </citation>
    <scope>NUCLEOTIDE SEQUENCE [LARGE SCALE GENOMIC DNA]</scope>
    <source>
        <strain evidence="6">DSM 7256 / JCM 30027 / ZR</strain>
    </source>
</reference>
<evidence type="ECO:0000313" key="6">
    <source>
        <dbReference type="Proteomes" id="UP000077428"/>
    </source>
</evidence>
<dbReference type="InterPro" id="IPR052021">
    <property type="entry name" value="Type-I_RS_S_subunit"/>
</dbReference>